<dbReference type="EMBL" id="UGRY01000002">
    <property type="protein sequence ID" value="SUA75132.1"/>
    <property type="molecule type" value="Genomic_DNA"/>
</dbReference>
<protein>
    <recommendedName>
        <fullName evidence="4">DUF1772 domain-containing protein</fullName>
    </recommendedName>
</protein>
<keyword evidence="1" id="KW-0472">Membrane</keyword>
<name>A0A378YD56_9NOCA</name>
<evidence type="ECO:0008006" key="4">
    <source>
        <dbReference type="Google" id="ProtNLM"/>
    </source>
</evidence>
<dbReference type="AlphaFoldDB" id="A0A378YD56"/>
<feature type="transmembrane region" description="Helical" evidence="1">
    <location>
        <begin position="156"/>
        <end position="174"/>
    </location>
</feature>
<evidence type="ECO:0000256" key="1">
    <source>
        <dbReference type="SAM" id="Phobius"/>
    </source>
</evidence>
<sequence>MSRPAVIPSVEDMTTTTRRRRLRLPALALGGYAVIASFLFATAASETMLLYPNVFRDIPASLELTEEFMSAVAVGDVMRPLGAAVLVTALVAAAVAVRYRIARKWLAASLTALVSGQFLLSVLYQWPRATVLFDERGSHTLAEIERAAMEFQVGQYLRLTAAGLSALFAILAALECHRARVLAAAASAKTTRPPSDG</sequence>
<feature type="transmembrane region" description="Helical" evidence="1">
    <location>
        <begin position="105"/>
        <end position="126"/>
    </location>
</feature>
<feature type="transmembrane region" description="Helical" evidence="1">
    <location>
        <begin position="24"/>
        <end position="44"/>
    </location>
</feature>
<reference evidence="2 3" key="1">
    <citation type="submission" date="2018-06" db="EMBL/GenBank/DDBJ databases">
        <authorList>
            <consortium name="Pathogen Informatics"/>
            <person name="Doyle S."/>
        </authorList>
    </citation>
    <scope>NUCLEOTIDE SEQUENCE [LARGE SCALE GENOMIC DNA]</scope>
    <source>
        <strain evidence="2 3">NCTC1934</strain>
    </source>
</reference>
<keyword evidence="3" id="KW-1185">Reference proteome</keyword>
<keyword evidence="1" id="KW-1133">Transmembrane helix</keyword>
<gene>
    <name evidence="2" type="ORF">NCTC1934_01928</name>
</gene>
<feature type="transmembrane region" description="Helical" evidence="1">
    <location>
        <begin position="77"/>
        <end position="98"/>
    </location>
</feature>
<evidence type="ECO:0000313" key="2">
    <source>
        <dbReference type="EMBL" id="SUA75132.1"/>
    </source>
</evidence>
<organism evidence="2 3">
    <name type="scientific">Nocardia otitidiscaviarum</name>
    <dbReference type="NCBI Taxonomy" id="1823"/>
    <lineage>
        <taxon>Bacteria</taxon>
        <taxon>Bacillati</taxon>
        <taxon>Actinomycetota</taxon>
        <taxon>Actinomycetes</taxon>
        <taxon>Mycobacteriales</taxon>
        <taxon>Nocardiaceae</taxon>
        <taxon>Nocardia</taxon>
    </lineage>
</organism>
<evidence type="ECO:0000313" key="3">
    <source>
        <dbReference type="Proteomes" id="UP000255467"/>
    </source>
</evidence>
<proteinExistence type="predicted"/>
<accession>A0A378YD56</accession>
<dbReference type="STRING" id="1406858.GCA_000710895_00348"/>
<dbReference type="Proteomes" id="UP000255467">
    <property type="component" value="Unassembled WGS sequence"/>
</dbReference>
<keyword evidence="1" id="KW-0812">Transmembrane</keyword>